<dbReference type="GO" id="GO:0008270">
    <property type="term" value="F:zinc ion binding"/>
    <property type="evidence" value="ECO:0007669"/>
    <property type="project" value="UniProtKB-KW"/>
</dbReference>
<dbReference type="SUPFAM" id="SSF57850">
    <property type="entry name" value="RING/U-box"/>
    <property type="match status" value="1"/>
</dbReference>
<feature type="domain" description="ZZ-type" evidence="16">
    <location>
        <begin position="2609"/>
        <end position="2668"/>
    </location>
</feature>
<evidence type="ECO:0000256" key="14">
    <source>
        <dbReference type="PROSITE-ProRule" id="PRU01388"/>
    </source>
</evidence>
<dbReference type="Pfam" id="PF00569">
    <property type="entry name" value="ZZ"/>
    <property type="match status" value="1"/>
</dbReference>
<evidence type="ECO:0000313" key="18">
    <source>
        <dbReference type="EMBL" id="KAH7416527.1"/>
    </source>
</evidence>
<feature type="domain" description="UBR-type" evidence="17">
    <location>
        <begin position="1577"/>
        <end position="1648"/>
    </location>
</feature>
<evidence type="ECO:0000256" key="13">
    <source>
        <dbReference type="PROSITE-ProRule" id="PRU00508"/>
    </source>
</evidence>
<proteinExistence type="inferred from homology"/>
<feature type="region of interest" description="Disordered" evidence="15">
    <location>
        <begin position="4264"/>
        <end position="4288"/>
    </location>
</feature>
<evidence type="ECO:0000256" key="7">
    <source>
        <dbReference type="ARBA" id="ARBA00022833"/>
    </source>
</evidence>
<dbReference type="PANTHER" id="PTHR21725">
    <property type="entry name" value="E3 UBIQUITIN-PROTEIN LIGASE UBR4"/>
    <property type="match status" value="1"/>
</dbReference>
<keyword evidence="19" id="KW-1185">Reference proteome</keyword>
<dbReference type="OMA" id="VHRMEEH"/>
<feature type="region of interest" description="Disordered" evidence="15">
    <location>
        <begin position="2573"/>
        <end position="2601"/>
    </location>
</feature>
<organism evidence="18 19">
    <name type="scientific">Ceratopteris richardii</name>
    <name type="common">Triangle waterfern</name>
    <dbReference type="NCBI Taxonomy" id="49495"/>
    <lineage>
        <taxon>Eukaryota</taxon>
        <taxon>Viridiplantae</taxon>
        <taxon>Streptophyta</taxon>
        <taxon>Embryophyta</taxon>
        <taxon>Tracheophyta</taxon>
        <taxon>Polypodiopsida</taxon>
        <taxon>Polypodiidae</taxon>
        <taxon>Polypodiales</taxon>
        <taxon>Pteridineae</taxon>
        <taxon>Pteridaceae</taxon>
        <taxon>Parkerioideae</taxon>
        <taxon>Ceratopteris</taxon>
    </lineage>
</organism>
<reference evidence="18" key="1">
    <citation type="submission" date="2021-08" db="EMBL/GenBank/DDBJ databases">
        <title>WGS assembly of Ceratopteris richardii.</title>
        <authorList>
            <person name="Marchant D.B."/>
            <person name="Chen G."/>
            <person name="Jenkins J."/>
            <person name="Shu S."/>
            <person name="Leebens-Mack J."/>
            <person name="Grimwood J."/>
            <person name="Schmutz J."/>
            <person name="Soltis P."/>
            <person name="Soltis D."/>
            <person name="Chen Z.-H."/>
        </authorList>
    </citation>
    <scope>NUCLEOTIDE SEQUENCE</scope>
    <source>
        <strain evidence="18">Whitten #5841</strain>
        <tissue evidence="18">Leaf</tissue>
    </source>
</reference>
<evidence type="ECO:0000256" key="15">
    <source>
        <dbReference type="SAM" id="MobiDB-lite"/>
    </source>
</evidence>
<dbReference type="GO" id="GO:0009734">
    <property type="term" value="P:auxin-activated signaling pathway"/>
    <property type="evidence" value="ECO:0007669"/>
    <property type="project" value="UniProtKB-KW"/>
</dbReference>
<dbReference type="OrthoDB" id="30336at2759"/>
<keyword evidence="6 12" id="KW-0863">Zinc-finger</keyword>
<evidence type="ECO:0000256" key="10">
    <source>
        <dbReference type="ARBA" id="ARBA00023294"/>
    </source>
</evidence>
<evidence type="ECO:0000256" key="8">
    <source>
        <dbReference type="ARBA" id="ARBA00022989"/>
    </source>
</evidence>
<dbReference type="Proteomes" id="UP000825935">
    <property type="component" value="Chromosome 14"/>
</dbReference>
<feature type="compositionally biased region" description="Polar residues" evidence="15">
    <location>
        <begin position="1523"/>
        <end position="1539"/>
    </location>
</feature>
<keyword evidence="7" id="KW-0862">Zinc</keyword>
<dbReference type="InterPro" id="IPR000433">
    <property type="entry name" value="Znf_ZZ"/>
</dbReference>
<evidence type="ECO:0000313" key="19">
    <source>
        <dbReference type="Proteomes" id="UP000825935"/>
    </source>
</evidence>
<dbReference type="InterPro" id="IPR036322">
    <property type="entry name" value="WD40_repeat_dom_sf"/>
</dbReference>
<dbReference type="GO" id="GO:0016020">
    <property type="term" value="C:membrane"/>
    <property type="evidence" value="ECO:0007669"/>
    <property type="project" value="UniProtKB-SubCell"/>
</dbReference>
<evidence type="ECO:0000256" key="2">
    <source>
        <dbReference type="ARBA" id="ARBA00009970"/>
    </source>
</evidence>
<dbReference type="InterPro" id="IPR016024">
    <property type="entry name" value="ARM-type_fold"/>
</dbReference>
<feature type="compositionally biased region" description="Low complexity" evidence="15">
    <location>
        <begin position="2860"/>
        <end position="2869"/>
    </location>
</feature>
<evidence type="ECO:0000256" key="9">
    <source>
        <dbReference type="ARBA" id="ARBA00023136"/>
    </source>
</evidence>
<feature type="compositionally biased region" description="Low complexity" evidence="15">
    <location>
        <begin position="4992"/>
        <end position="5010"/>
    </location>
</feature>
<dbReference type="SUPFAM" id="SSF50978">
    <property type="entry name" value="WD40 repeat-like"/>
    <property type="match status" value="1"/>
</dbReference>
<dbReference type="InterPro" id="IPR045189">
    <property type="entry name" value="UBR4-like"/>
</dbReference>
<feature type="compositionally biased region" description="Low complexity" evidence="15">
    <location>
        <begin position="4267"/>
        <end position="4283"/>
    </location>
</feature>
<gene>
    <name evidence="18" type="ORF">KP509_14G095600</name>
</gene>
<dbReference type="PROSITE" id="PS01357">
    <property type="entry name" value="ZF_ZZ_1"/>
    <property type="match status" value="1"/>
</dbReference>
<feature type="compositionally biased region" description="Polar residues" evidence="15">
    <location>
        <begin position="2838"/>
        <end position="2859"/>
    </location>
</feature>
<feature type="region of interest" description="Disordered" evidence="15">
    <location>
        <begin position="2838"/>
        <end position="2877"/>
    </location>
</feature>
<dbReference type="CDD" id="cd19681">
    <property type="entry name" value="UBR-box_BIG_like"/>
    <property type="match status" value="1"/>
</dbReference>
<dbReference type="SUPFAM" id="SSF48371">
    <property type="entry name" value="ARM repeat"/>
    <property type="match status" value="1"/>
</dbReference>
<evidence type="ECO:0000259" key="16">
    <source>
        <dbReference type="PROSITE" id="PS50135"/>
    </source>
</evidence>
<dbReference type="InterPro" id="IPR025704">
    <property type="entry name" value="E3_Ub_ligase_UBR4_C"/>
</dbReference>
<keyword evidence="10" id="KW-0927">Auxin signaling pathway</keyword>
<feature type="region of interest" description="Disordered" evidence="15">
    <location>
        <begin position="56"/>
        <end position="81"/>
    </location>
</feature>
<feature type="compositionally biased region" description="Basic and acidic residues" evidence="15">
    <location>
        <begin position="64"/>
        <end position="81"/>
    </location>
</feature>
<comment type="similarity">
    <text evidence="2 14">Belongs to the UBR4 family.</text>
</comment>
<dbReference type="FunFam" id="3.30.60.90:FF:000010">
    <property type="entry name" value="auxin transport protein BIG"/>
    <property type="match status" value="1"/>
</dbReference>
<evidence type="ECO:0000256" key="4">
    <source>
        <dbReference type="ARBA" id="ARBA00022692"/>
    </source>
</evidence>
<dbReference type="SMART" id="SM00396">
    <property type="entry name" value="ZnF_UBR1"/>
    <property type="match status" value="1"/>
</dbReference>
<dbReference type="PROSITE" id="PS52043">
    <property type="entry name" value="UBR4_E3"/>
    <property type="match status" value="1"/>
</dbReference>
<feature type="region of interest" description="UBR4 E3 catalytic module" evidence="14">
    <location>
        <begin position="4593"/>
        <end position="5146"/>
    </location>
</feature>
<dbReference type="EMBL" id="CM035419">
    <property type="protein sequence ID" value="KAH7416527.1"/>
    <property type="molecule type" value="Genomic_DNA"/>
</dbReference>
<comment type="subcellular location">
    <subcellularLocation>
        <location evidence="1">Membrane</location>
        <topology evidence="1">Multi-pass membrane protein</topology>
    </subcellularLocation>
</comment>
<name>A0A8T2TCM4_CERRI</name>
<keyword evidence="5" id="KW-0479">Metal-binding</keyword>
<dbReference type="PANTHER" id="PTHR21725:SF1">
    <property type="entry name" value="E3 UBIQUITIN-PROTEIN LIGASE UBR4"/>
    <property type="match status" value="1"/>
</dbReference>
<feature type="region of interest" description="Disordered" evidence="15">
    <location>
        <begin position="4992"/>
        <end position="5017"/>
    </location>
</feature>
<accession>A0A8T2TCM4</accession>
<keyword evidence="8" id="KW-1133">Transmembrane helix</keyword>
<feature type="compositionally biased region" description="Acidic residues" evidence="15">
    <location>
        <begin position="1542"/>
        <end position="1552"/>
    </location>
</feature>
<sequence length="5148" mass="570552">MAELQPLVDALHRHGSSSSPSSAFSSPQCVSDPYLQQALRHLTALLVNVPRHLQDLQRQSSSGEKQEEKAENEIGDGERVESDTLAGNSFNSWSSSQLDSVLHLAEASIFHLRHVPLERGLTEPLEGLFCSTIDTCINALKILNLEKVGRNLNSWNEQVQNKILHLMELAVDEGKAIGETSFVNLSADDMQGLKLCDPVDSSFQGFMRSSPLDTSDGIEETEVSENIMQLLDSDQPINFAMPEMEKSPPEFSNMLSASQYYAITHSGIHKELLGVCGSLIAKFDFIHSEDGQNQLRVRLSLVSRMLRLLCFLAKFATYFPCSEDMANSLIGLAAWIPQLLMQEVPMNMEDVNNNYCCYATFISSVVALAEAIGFGHCVTQNLRVFVSASAIDILVSNRAKNCTGFSCQKLPAVLEPQVLSYICGLIRGIHAHSWQGNSIDHARKRGKVWVFSQAPILTVKSQKFSLTAERNQDSMMQIIFPEGQTWLSELLNAVSQLYSIGMETSPGGEKPSPHRRESEHGICLEVPGISSEDEALFGNLFSESSKQPSSSDSISQSNAENRASVFHDTALQAVIDVLILLKDCVFCLGCQMNISKGIQRHVNAEGMDLLLEIYLRSSIEKIDVQCSTDTLLQLSKVSFDLMNFISMKADLPFELEKHFLYRILEKGYIGCSMPSKTSAILCKLLIHHSSRKDVQELDGLTLAIWRSFKERIVNILHNTDWLDLSVVESAASLPSIYFIEVLLMSFHSAGLQTRLSIIQSVKSLLKDLSKHSQKLVVPGLASHSLLFSKVVMIFNYLLVHFKSFPSWLITDLKANMSHALAEDSSHGQAVGFSPVSMAAIVSQSLRDAGPVSQQTCMADAFLVQLHDIGAFCKGSVNVDTDVFASTDALADIGILILDFLDTWRGKSVNKVEELLVERHAFFLGWTTFFIISKQVPQIREIRWDSSAADLMMQLTQIFFSYAHIEKDVLPFGDFDIFLNSILGCSEALKRTSELALIDRLRRFSVLNLLLSTFQKGFEVSNMDTSEETRNEESALFSKHLVCGYLNYGSMGTLLKNLSALLSSTIESFHYSLVDVLIDNQMSELSLSVLLVLKGGLSWVKQDQLFTKLGVSFSPLHNLLRRGMPLSWNMDILSKYGSVKKFSSAEKFFQPSLLYGHPCSYNPASAMVMSCICLIHSLLGTLRSILKSSKELDSYDGEIIDILEVLMLINCEEIFESVQTICQEVICLLVPSSDRRLQVSYLHLIRQKESLLKAMTCSTEINDSIREELILHVVEVFNGIYTDPIRCGVFKQYFASGGGCLSIFMDVLDGCYQETVNLKVLQFLTNVIGAETTSHSSLLSTLQEKILKIDSKDLSSWLEQRLLGSSSRTGDSSSSFGLSSSNVRDVLVDFLNSLVCAEFVLDGKDLHSHLLNALLLILEQTINSLDSGGRRAYFCLLQQLANKEPHIRHVLLSIIQLMGKLPGQNCQMEGLKALLSFVLSLLNSFGGQHGNFINKPMEGGGSRPTGLPNSTTKSKASLPKKSSEVTPTMIEQTGQANDCDTISVDEDEDDGTSDGEITSLDKDEEDDGSHNEKTLASGVCTFTSSGNNFMEQHWYFCYTCDLTVSKGCCSVCAKVCHCGHKVVYSRLSRFFCDCGAGGVRGQSCLCLKPQKYVSTAPVSTSADPEPLSSDSDSELEDDTWIDSEKLCKISTDENEEVQLLSVFSDLDVEKHVLLLCERLNSFNWISRCMPSIQDVICLGEDKTLTSKGDFLCLKRFYKSSSFDMKMKAEYVSTKELKCHLANGTIVKSVLSTNGRNKLAVGEGDKVTIFDVEQVVGPLSTTPVTVDKTTVKPLSKNSVRFELVHLVFNPANESYLAVAGFEDCQIFTVNSRGEVSDRLAVELALHEAHICRILWVPGSQVQLMVVTNMFVKIYDLSQDNISPVHYCTVFEDQIVDAALIPISQGHFMLVVLSHSGVLYRHFLAPGAEPGAQVLTENIVIPEIYQVNKGVSLHYSSALRLLLLSFLDGLTLIARLVPKATDILEISAIYENDTEGKRNPAGLHHWTQLDDDGRGLFIALSNQKTNTAAAILFGASELEAQYLRASNNLACPRIDGVTSYRFPLKDKHDLLILHEDGSLQVFAIGEGSESLGNSTKSSALEVEQIKKLGDAILDSKASNPPAPVFPLDFFEKATWITNEIKLGGDGLRNLDPEVAKSNLASDDGFIEGPTPSGFKITIYNPNPDTVMVGCRVHVGNSSTSHIPSELRIFRRAVKLEEGVRCWYDIPFTNAEALLADEEFTLTVGPTFGGFSLPRIDNLEVYGRSKEDFGWKEKLQAVLDLESQASVSCSMGRSKSKPLKSASLEEQVVGDCFRLLCSYYLAVGTKPGASGASIEISRRRCKPLLELVFESDRQPYLQAAARRVLHTLYPTKDAFYQAKDTLRLTGVSRVCSLLASRVGLSGSALSSVIQEFTAQLRAVCKIALHRRSNFASFLESYGSAVVEDLMKVLWELLTVEQPDAEKVNNLIVPSVDLIYGYAECLALRCNNGLGTSVSVAPAVTLFKKLLFAPHETVRASCSLAMSSRLLQVPFPKQTILANDDVGENPRPSLPSESGPGTGSDGQVMMEEDGGNASVQYCCDGCSTVPIVGRRWHCTVCPDFDLCEACYEIMDGDRLAPPHSRDHPMSAIPIDIDNVANGEVGDISFASIEDLSEENLLQVATALSMRNTATAGGSSLDVADNRTDNLTTVIEPKGIAISASKRALNSLLLKSLIDESRGWIKQTSGSQALPLMQFFYRLASASTSPFIEGSGTESINLEVFVRLLLEELNLSEPLSIKARTNFGEVLVLVFTFFNLMLRNWHQSGSDNSLPKSTTRSNEVSQIMQSSSGTGSPSSDEGHVKTESGSQLDKACAVLRQQQLMNYLLLLIQQLGQIFKSSSRNIETGPQGLSGSMCGALLTVRKEFAAGNFSPFFTDSYVKAHRNDLFKEYHRLLLESTFRLAYNMVRPEKTSDKDQVSGKVQGAIDLKLDGWQEVLCSFINNPHTTSIRRFARRLLLHVCGSKSHYYNVRDAWQFSREVRKLFKLVQKAGGFQSLQVYERSVKLVKCLSTVVEVAAARPKNWQKYCSRHPDILQFLLTGIFAFGEESVIQTLKLLMLAFYAGKESGVSSSSKGEISDSVNVSADNGMKQANDARKKKRGSSEDALDIGSEKAFVDMEFSAEQFMADSGDLLIHFIDAFLLEWNASSVRAETKAVLMGVWHHGKVPVREMLLKKMLDKIPVLPSYGQNIAEYADLLTWILGKGIQGSGSGSQEYAVVQSCLTNNMVKLFFDTLCSQNELLANHPNSRIYSTLSSLVDFDGYYLESEPCLACSCPEVSCTRMKLDSLKSETKFTDNRILVKCTGSYTIQSVTMNVHDARRSKSVKVLNLYYNNRPVTDLSELKNNWSLWKRAKSCYLAFNQTELKIEFAIPITACNLMIELDSFYENLQASSLESLQCPRCSRYVTDKHGICGNCHENAYQCRQCRNINYENLDSFLCNECGYSKYGRFEFNFMAKPSFHFESMESDEDMKKGLAAIEVESENAHKRYQQLLSFKKPLLKLVSSIGETETDSQQKDSVQQMIVSLPGPSSIKINRKIAILGVLYGEKCKMAFDSVSRSVQNLQGLRRVLSAYLEQKRSSTALNILSSNLAPKRPANHCYGCANTFVGHCLEWLQMLAKMPQCRQQLVSAGILSELFENNIHQGSKMARVQARSVLCAFTEGDLAAVGQLNNLIKQKAVYCLDHHRSIDIAACVRDELSLLSETCALTDEFWESRLRIVFQLLFTSIQVGAKHPVISEHIILPCLRIILQACTPPKTEASTTEAENSSSSQSSEARSDSNEHVSSNMQQTRTPPASKSQGSSLEKDSEQGLRGDDMTLVSYAEWKNGAAYVDFVRRQYVVSQGSHPTVPKTRRDSKRTEFLALKYFLRWKRKTCKVSLKNEFSAFEESSWVSELALSACSQAIRVEMCRLIEILCSQSPSRKLKFLNLLMALLPAARTAGESACDYFELFYKLIEAEDARLFLTVRGFLQTLCKLITEEVNIIEAQEHSFHVDISQGYILHKFIELLGKFLRVPNIRVWFMRDGLLSQVLEALLIVRGLVVQKTKLISDCSRLLRDLLDGLLQESFDNKRYFIQACTAGLQTHVKLKNDRTLAYILELLCNIICPMKPEPAYMMVLNKAHTQEEFIRGSMTKNPYSSLEVGPLMRDVKNKICHQLDLLGLIEDDYGMELLVAGHIISLDLSVAQVYEQVWKKAQNQSSGSGTGSSVGSSGTTGRECPPMTVTYRLQGLDGEATEPMIKELEDDREETQDPEVEFAISGVMRECGGLEVVLNMVQDLSDDDIRSSREELTLLLKLLMYCCKIRDNRLALLALGALGVLIDTAKRAFSVEATESAESLLLIVECLVTEANESDIGIAKNSLSVSRSPDGKSTQARYVVQMFLERLSHSHGAKKSSKQQRNNDMVARILPYLTYGEQEAMGLLIEHFDPYLHDWSGFDHLMKSCIENPSDVVLSQEATQHQLALENFCKVTESIKHDAQGGKLKGIIMQKGIVTECIQHLKSVFAVFGTGGDHKATAEWAQGLELPSIPIILQILKGLSSGHSVTQDCLNRGGILPLLHALEGVSGENEIGVRAENLMDTLADKENKGEGFLTEEVIKLRNATRDEMRKRALQEREKLLQGLGMRREVTSGGERIVISQSIEGLDDVQEEEAGLACMVCREGYSLCPEDMLGTYCYSKRVNLGIGSSHNTRAEWVYTTVSHFNVIHFQCHLEAKKADASLKNPKKEWEGAALRNNETLCNNLFPLRGPSVPLAQYARYGDQYWDNLNALGRADGSRLRLLIYDIVLMLARFATGASFSADCKGGGKESNSRLLPFMLQMACHLLDQGGVSQKRLQSKALSTYLSTPVVQEIPVSASKPSAGSSPQRFGAVDETVQFMMVQSLLLESLGDWQQHRRLFLQRGVYHAYMQFKHGHASLAASPISSTASVSRSSSSSSSSEVSSSSTHTKTVGDDLQVGSLSKEQLFTVVQPMLIYIGLIDQLQQFLKSGPMRTQPETSGQDEQSKAEVGSAHLEAWELVMKERLRDIKAMLGFSNKLLEWLDEMQSAVDLQEAFDIMGALADALASHSSCEDFIRDAINFNSP</sequence>
<dbReference type="CDD" id="cd02249">
    <property type="entry name" value="ZZ"/>
    <property type="match status" value="1"/>
</dbReference>
<evidence type="ECO:0000256" key="12">
    <source>
        <dbReference type="PROSITE-ProRule" id="PRU00228"/>
    </source>
</evidence>
<feature type="compositionally biased region" description="Polar residues" evidence="15">
    <location>
        <begin position="3852"/>
        <end position="3872"/>
    </location>
</feature>
<dbReference type="PROSITE" id="PS51157">
    <property type="entry name" value="ZF_UBR"/>
    <property type="match status" value="1"/>
</dbReference>
<dbReference type="PROSITE" id="PS50135">
    <property type="entry name" value="ZF_ZZ_2"/>
    <property type="match status" value="1"/>
</dbReference>
<dbReference type="Gene3D" id="3.30.60.90">
    <property type="match status" value="1"/>
</dbReference>
<dbReference type="SMART" id="SM00291">
    <property type="entry name" value="ZnF_ZZ"/>
    <property type="match status" value="1"/>
</dbReference>
<dbReference type="InterPro" id="IPR043145">
    <property type="entry name" value="Znf_ZZ_sf"/>
</dbReference>
<keyword evidence="3" id="KW-0217">Developmental protein</keyword>
<feature type="compositionally biased region" description="Low complexity" evidence="15">
    <location>
        <begin position="3828"/>
        <end position="3844"/>
    </location>
</feature>
<evidence type="ECO:0000259" key="17">
    <source>
        <dbReference type="PROSITE" id="PS51157"/>
    </source>
</evidence>
<protein>
    <recommendedName>
        <fullName evidence="11">Auxin transport protein BIG</fullName>
    </recommendedName>
</protein>
<evidence type="ECO:0000256" key="5">
    <source>
        <dbReference type="ARBA" id="ARBA00022723"/>
    </source>
</evidence>
<evidence type="ECO:0000256" key="6">
    <source>
        <dbReference type="ARBA" id="ARBA00022771"/>
    </source>
</evidence>
<keyword evidence="4" id="KW-0812">Transmembrane</keyword>
<dbReference type="GO" id="GO:0009926">
    <property type="term" value="P:auxin polar transport"/>
    <property type="evidence" value="ECO:0007669"/>
    <property type="project" value="TreeGrafter"/>
</dbReference>
<feature type="zinc finger region" description="UBR-type" evidence="13">
    <location>
        <begin position="1577"/>
        <end position="1648"/>
    </location>
</feature>
<dbReference type="Pfam" id="PF24079">
    <property type="entry name" value="UBR4"/>
    <property type="match status" value="1"/>
</dbReference>
<evidence type="ECO:0000256" key="1">
    <source>
        <dbReference type="ARBA" id="ARBA00004141"/>
    </source>
</evidence>
<keyword evidence="9" id="KW-0472">Membrane</keyword>
<feature type="region of interest" description="Disordered" evidence="15">
    <location>
        <begin position="1492"/>
        <end position="1570"/>
    </location>
</feature>
<dbReference type="InterPro" id="IPR056530">
    <property type="entry name" value="UBR4-like_dom"/>
</dbReference>
<evidence type="ECO:0000256" key="11">
    <source>
        <dbReference type="ARBA" id="ARBA00070858"/>
    </source>
</evidence>
<feature type="region of interest" description="Disordered" evidence="15">
    <location>
        <begin position="1655"/>
        <end position="1674"/>
    </location>
</feature>
<comment type="caution">
    <text evidence="18">The sequence shown here is derived from an EMBL/GenBank/DDBJ whole genome shotgun (WGS) entry which is preliminary data.</text>
</comment>
<dbReference type="InterPro" id="IPR003126">
    <property type="entry name" value="Znf_UBR"/>
</dbReference>
<feature type="region of interest" description="Disordered" evidence="15">
    <location>
        <begin position="3828"/>
        <end position="3880"/>
    </location>
</feature>
<dbReference type="GO" id="GO:0009506">
    <property type="term" value="C:plasmodesma"/>
    <property type="evidence" value="ECO:0007669"/>
    <property type="project" value="TreeGrafter"/>
</dbReference>
<dbReference type="Pfam" id="PF13764">
    <property type="entry name" value="E3_UbLigase_R4"/>
    <property type="match status" value="1"/>
</dbReference>
<dbReference type="GO" id="GO:0005829">
    <property type="term" value="C:cytosol"/>
    <property type="evidence" value="ECO:0007669"/>
    <property type="project" value="TreeGrafter"/>
</dbReference>
<evidence type="ECO:0000256" key="3">
    <source>
        <dbReference type="ARBA" id="ARBA00022473"/>
    </source>
</evidence>